<evidence type="ECO:0008006" key="8">
    <source>
        <dbReference type="Google" id="ProtNLM"/>
    </source>
</evidence>
<dbReference type="Proteomes" id="UP001233999">
    <property type="component" value="Unassembled WGS sequence"/>
</dbReference>
<keyword evidence="7" id="KW-1185">Reference proteome</keyword>
<comment type="caution">
    <text evidence="6">The sequence shown here is derived from an EMBL/GenBank/DDBJ whole genome shotgun (WGS) entry which is preliminary data.</text>
</comment>
<keyword evidence="5" id="KW-0812">Transmembrane</keyword>
<gene>
    <name evidence="6" type="ORF">L9F63_018820</name>
</gene>
<keyword evidence="1 3" id="KW-0193">Cuticle</keyword>
<reference evidence="6" key="2">
    <citation type="submission" date="2023-05" db="EMBL/GenBank/DDBJ databases">
        <authorList>
            <person name="Fouks B."/>
        </authorList>
    </citation>
    <scope>NUCLEOTIDE SEQUENCE</scope>
    <source>
        <strain evidence="6">Stay&amp;Tobe</strain>
        <tissue evidence="6">Testes</tissue>
    </source>
</reference>
<dbReference type="PROSITE" id="PS51155">
    <property type="entry name" value="CHIT_BIND_RR_2"/>
    <property type="match status" value="3"/>
</dbReference>
<evidence type="ECO:0000313" key="7">
    <source>
        <dbReference type="Proteomes" id="UP001233999"/>
    </source>
</evidence>
<feature type="non-terminal residue" evidence="6">
    <location>
        <position position="1"/>
    </location>
</feature>
<feature type="region of interest" description="Disordered" evidence="4">
    <location>
        <begin position="151"/>
        <end position="195"/>
    </location>
</feature>
<reference evidence="6" key="1">
    <citation type="journal article" date="2023" name="IScience">
        <title>Live-bearing cockroach genome reveals convergent evolutionary mechanisms linked to viviparity in insects and beyond.</title>
        <authorList>
            <person name="Fouks B."/>
            <person name="Harrison M.C."/>
            <person name="Mikhailova A.A."/>
            <person name="Marchal E."/>
            <person name="English S."/>
            <person name="Carruthers M."/>
            <person name="Jennings E.C."/>
            <person name="Chiamaka E.L."/>
            <person name="Frigard R.A."/>
            <person name="Pippel M."/>
            <person name="Attardo G.M."/>
            <person name="Benoit J.B."/>
            <person name="Bornberg-Bauer E."/>
            <person name="Tobe S.S."/>
        </authorList>
    </citation>
    <scope>NUCLEOTIDE SEQUENCE</scope>
    <source>
        <strain evidence="6">Stay&amp;Tobe</strain>
    </source>
</reference>
<organism evidence="6 7">
    <name type="scientific">Diploptera punctata</name>
    <name type="common">Pacific beetle cockroach</name>
    <dbReference type="NCBI Taxonomy" id="6984"/>
    <lineage>
        <taxon>Eukaryota</taxon>
        <taxon>Metazoa</taxon>
        <taxon>Ecdysozoa</taxon>
        <taxon>Arthropoda</taxon>
        <taxon>Hexapoda</taxon>
        <taxon>Insecta</taxon>
        <taxon>Pterygota</taxon>
        <taxon>Neoptera</taxon>
        <taxon>Polyneoptera</taxon>
        <taxon>Dictyoptera</taxon>
        <taxon>Blattodea</taxon>
        <taxon>Blaberoidea</taxon>
        <taxon>Blaberidae</taxon>
        <taxon>Diplopterinae</taxon>
        <taxon>Diploptera</taxon>
    </lineage>
</organism>
<feature type="compositionally biased region" description="Polar residues" evidence="4">
    <location>
        <begin position="161"/>
        <end position="173"/>
    </location>
</feature>
<evidence type="ECO:0000256" key="2">
    <source>
        <dbReference type="ARBA" id="ARBA00022737"/>
    </source>
</evidence>
<dbReference type="AlphaFoldDB" id="A0AAD7ZW35"/>
<evidence type="ECO:0000256" key="1">
    <source>
        <dbReference type="ARBA" id="ARBA00022460"/>
    </source>
</evidence>
<feature type="transmembrane region" description="Helical" evidence="5">
    <location>
        <begin position="242"/>
        <end position="263"/>
    </location>
</feature>
<dbReference type="InterPro" id="IPR051217">
    <property type="entry name" value="Insect_Cuticle_Struc_Prot"/>
</dbReference>
<protein>
    <recommendedName>
        <fullName evidence="8">Cuticle protein</fullName>
    </recommendedName>
</protein>
<dbReference type="Pfam" id="PF00379">
    <property type="entry name" value="Chitin_bind_4"/>
    <property type="match status" value="3"/>
</dbReference>
<dbReference type="InterPro" id="IPR000618">
    <property type="entry name" value="Insect_cuticle"/>
</dbReference>
<dbReference type="EMBL" id="JASPKZ010006066">
    <property type="protein sequence ID" value="KAJ9587748.1"/>
    <property type="molecule type" value="Genomic_DNA"/>
</dbReference>
<dbReference type="GO" id="GO:0005615">
    <property type="term" value="C:extracellular space"/>
    <property type="evidence" value="ECO:0007669"/>
    <property type="project" value="TreeGrafter"/>
</dbReference>
<dbReference type="InterPro" id="IPR031311">
    <property type="entry name" value="CHIT_BIND_RR_consensus"/>
</dbReference>
<dbReference type="GO" id="GO:0042302">
    <property type="term" value="F:structural constituent of cuticle"/>
    <property type="evidence" value="ECO:0007669"/>
    <property type="project" value="UniProtKB-UniRule"/>
</dbReference>
<keyword evidence="2" id="KW-0677">Repeat</keyword>
<keyword evidence="5" id="KW-1133">Transmembrane helix</keyword>
<dbReference type="GO" id="GO:0031012">
    <property type="term" value="C:extracellular matrix"/>
    <property type="evidence" value="ECO:0007669"/>
    <property type="project" value="TreeGrafter"/>
</dbReference>
<proteinExistence type="predicted"/>
<keyword evidence="5" id="KW-0472">Membrane</keyword>
<dbReference type="PROSITE" id="PS00233">
    <property type="entry name" value="CHIT_BIND_RR_1"/>
    <property type="match status" value="3"/>
</dbReference>
<sequence length="629" mass="65067">MYKHLIKEMAVARAGVIGAPAVYAPGAPIAARAYAAPLGYAAPAVAHAPLAYAAPAVAKYSYAYDIQDALTGDAKSQHESRDGDVVQGSYSLVEPDGTVRTVEYTADPVNGFNAVVHKTPLAAPAVAKVAAPLAVAHAPVAYAAPAVAKAPQLASSRDKQTTAATRRSSQPSREPQDESGIKRKIRKRRESSKNPGRTMMLSHIVLCQVGPVSVSGALPSIRGDASVGESEQVVHHKMRYRLFVFAALVAVARAGVIGAPAVVAPGAPLAARAYAAPLGYAAHAPIAAPLAYAAPAIAKVAAPVAVDTDYDPNPQYSYAYDIQDALTGDSKSQHESRSGDVVQGSYSLVEPDGTRRTVEYTADPVNGFNAVVHKEPAVAAVAKVAAPIAAYAAPVAKVAAPLAYAAPVAKVAAPFGYAAAPYGKAILGNPASRSHNPCQELLQRKREGPGCGAVTTPPALIIILIHLDYSSICPSSDPHSRKIFLHTIHPSSSRTSLSSSPRVRFSLAPAGAYAAPLGYAAHGPLAYAGPAVAKVAAVDTDYDPNPQYSYSYDIQDALTGDSKGQHETRSGDVVQGSYSLVEPDGTRRTVEYTADPVNGFNAVVHKEPLGVAKVAYAAPAVAKVAPALG</sequence>
<dbReference type="PANTHER" id="PTHR12236">
    <property type="entry name" value="STRUCTURAL CONTITUENT OF CUTICLE"/>
    <property type="match status" value="1"/>
</dbReference>
<accession>A0AAD7ZW35</accession>
<dbReference type="PANTHER" id="PTHR12236:SF94">
    <property type="entry name" value="CCP84AA-RELATED"/>
    <property type="match status" value="1"/>
</dbReference>
<dbReference type="PRINTS" id="PR00947">
    <property type="entry name" value="CUTICLE"/>
</dbReference>
<evidence type="ECO:0000256" key="3">
    <source>
        <dbReference type="PROSITE-ProRule" id="PRU00497"/>
    </source>
</evidence>
<evidence type="ECO:0000256" key="4">
    <source>
        <dbReference type="SAM" id="MobiDB-lite"/>
    </source>
</evidence>
<evidence type="ECO:0000256" key="5">
    <source>
        <dbReference type="SAM" id="Phobius"/>
    </source>
</evidence>
<name>A0AAD7ZW35_DIPPU</name>
<evidence type="ECO:0000313" key="6">
    <source>
        <dbReference type="EMBL" id="KAJ9587748.1"/>
    </source>
</evidence>